<evidence type="ECO:0000256" key="4">
    <source>
        <dbReference type="ARBA" id="ARBA00024201"/>
    </source>
</evidence>
<dbReference type="GO" id="GO:0006826">
    <property type="term" value="P:iron ion transport"/>
    <property type="evidence" value="ECO:0007669"/>
    <property type="project" value="InterPro"/>
</dbReference>
<protein>
    <submittedName>
        <fullName evidence="7">Esterase</fullName>
    </submittedName>
</protein>
<proteinExistence type="inferred from homology"/>
<dbReference type="InterPro" id="IPR050583">
    <property type="entry name" value="Mycobacterial_A85_antigen"/>
</dbReference>
<dbReference type="SUPFAM" id="SSF53474">
    <property type="entry name" value="alpha/beta-Hydrolases"/>
    <property type="match status" value="1"/>
</dbReference>
<dbReference type="InterPro" id="IPR021764">
    <property type="entry name" value="Enterochelin_esterase_N"/>
</dbReference>
<dbReference type="InterPro" id="IPR014756">
    <property type="entry name" value="Ig_E-set"/>
</dbReference>
<feature type="chain" id="PRO_5001631227" evidence="5">
    <location>
        <begin position="20"/>
        <end position="530"/>
    </location>
</feature>
<comment type="subcellular location">
    <subcellularLocation>
        <location evidence="1">Cytoplasm</location>
    </subcellularLocation>
</comment>
<dbReference type="InterPro" id="IPR029058">
    <property type="entry name" value="AB_hydrolase_fold"/>
</dbReference>
<feature type="domain" description="Enterochelin esterase N-terminal" evidence="6">
    <location>
        <begin position="174"/>
        <end position="276"/>
    </location>
</feature>
<dbReference type="EMBL" id="JFFR01000024">
    <property type="protein sequence ID" value="KDN28012.1"/>
    <property type="molecule type" value="Genomic_DNA"/>
</dbReference>
<evidence type="ECO:0000259" key="6">
    <source>
        <dbReference type="Pfam" id="PF11806"/>
    </source>
</evidence>
<dbReference type="SUPFAM" id="SSF81296">
    <property type="entry name" value="E set domains"/>
    <property type="match status" value="1"/>
</dbReference>
<comment type="similarity">
    <text evidence="4">Belongs to the Fes family.</text>
</comment>
<dbReference type="AlphaFoldDB" id="A0A066UQ37"/>
<feature type="signal peptide" evidence="5">
    <location>
        <begin position="1"/>
        <end position="19"/>
    </location>
</feature>
<dbReference type="GO" id="GO:0008849">
    <property type="term" value="F:enterochelin esterase activity"/>
    <property type="evidence" value="ECO:0007669"/>
    <property type="project" value="InterPro"/>
</dbReference>
<dbReference type="GO" id="GO:0005506">
    <property type="term" value="F:iron ion binding"/>
    <property type="evidence" value="ECO:0007669"/>
    <property type="project" value="InterPro"/>
</dbReference>
<dbReference type="Gene3D" id="2.60.40.10">
    <property type="entry name" value="Immunoglobulins"/>
    <property type="match status" value="1"/>
</dbReference>
<evidence type="ECO:0000256" key="3">
    <source>
        <dbReference type="ARBA" id="ARBA00022801"/>
    </source>
</evidence>
<dbReference type="Pfam" id="PF11806">
    <property type="entry name" value="Enterochelin_N"/>
    <property type="match status" value="1"/>
</dbReference>
<keyword evidence="3" id="KW-0378">Hydrolase</keyword>
<dbReference type="InterPro" id="IPR013783">
    <property type="entry name" value="Ig-like_fold"/>
</dbReference>
<name>A0A066UQ37_9VIBR</name>
<evidence type="ECO:0000256" key="2">
    <source>
        <dbReference type="ARBA" id="ARBA00022490"/>
    </source>
</evidence>
<sequence>MKWIFLFFALVTQLSSAHAMIIDASKAQNIKFDTHTQLSLKVDKPRYYRGYIRSQEYMDQVIAFNSSGDPIKKLLNDHSRETEIFWYVDEADTYQIEVTADSNKPIKVEMQLNPMALKSDQYLSPDLPMLSPTLSKTASDIKGGVKDAEKKFWQVIESQGAPLVEYQTLNKAIVTFLYRGDVDNVRLLGAPYGGHAQMSQIEGSDIWFHSFEVPDTTRLSYRIAPNVPQLLKDVNREQRKAVLATAAPDPLNLQPTFGSDTGLFGSASTLTLNYASSDQVATEQEQPKGLVSHFSYSDSMSDEERKISIYEPNKVYPLDKASPLLILFDGDAYLNKVPTPIVMDNLIADKAIPPMRVVFVNPPRPSLRGKELTPNETFANMLANELMPWLCETQSICPTAKNTVLSGSSFGGLASTYIALEHPERFGKVLSQSGSFWWKPRGAKQQLPNQQSWMSELAATKSKMDIQFYLNAGVFETEPKNASIYQTNRNLFDTLKQKGYPVTFKSVASGHDYYSWRVMLADGLTTLFSK</sequence>
<dbReference type="RefSeq" id="WP_032551780.1">
    <property type="nucleotide sequence ID" value="NZ_JFFR01000024.1"/>
</dbReference>
<organism evidence="7 8">
    <name type="scientific">Vibrio fortis</name>
    <dbReference type="NCBI Taxonomy" id="212667"/>
    <lineage>
        <taxon>Bacteria</taxon>
        <taxon>Pseudomonadati</taxon>
        <taxon>Pseudomonadota</taxon>
        <taxon>Gammaproteobacteria</taxon>
        <taxon>Vibrionales</taxon>
        <taxon>Vibrionaceae</taxon>
        <taxon>Vibrio</taxon>
    </lineage>
</organism>
<dbReference type="Proteomes" id="UP000027219">
    <property type="component" value="Unassembled WGS sequence"/>
</dbReference>
<reference evidence="7 8" key="1">
    <citation type="submission" date="2014-02" db="EMBL/GenBank/DDBJ databases">
        <title>Vibrio fortis Dalian14 Genome Sequencing.</title>
        <authorList>
            <person name="Wang Y."/>
            <person name="Song L."/>
            <person name="Liu G."/>
            <person name="Ding J."/>
        </authorList>
    </citation>
    <scope>NUCLEOTIDE SEQUENCE [LARGE SCALE GENOMIC DNA]</scope>
    <source>
        <strain evidence="7 8">Dalian14</strain>
    </source>
</reference>
<dbReference type="PANTHER" id="PTHR48098:SF3">
    <property type="entry name" value="IRON(III) ENTEROBACTIN ESTERASE"/>
    <property type="match status" value="1"/>
</dbReference>
<gene>
    <name evidence="7" type="ORF">VFDL14_24260</name>
</gene>
<dbReference type="STRING" id="212667.VFDL14_24260"/>
<evidence type="ECO:0000256" key="1">
    <source>
        <dbReference type="ARBA" id="ARBA00004496"/>
    </source>
</evidence>
<comment type="caution">
    <text evidence="7">The sequence shown here is derived from an EMBL/GenBank/DDBJ whole genome shotgun (WGS) entry which is preliminary data.</text>
</comment>
<evidence type="ECO:0000313" key="8">
    <source>
        <dbReference type="Proteomes" id="UP000027219"/>
    </source>
</evidence>
<dbReference type="OrthoDB" id="9775130at2"/>
<accession>A0A066UQ37</accession>
<dbReference type="Pfam" id="PF00756">
    <property type="entry name" value="Esterase"/>
    <property type="match status" value="1"/>
</dbReference>
<dbReference type="InterPro" id="IPR000801">
    <property type="entry name" value="Esterase-like"/>
</dbReference>
<evidence type="ECO:0000313" key="7">
    <source>
        <dbReference type="EMBL" id="KDN28012.1"/>
    </source>
</evidence>
<dbReference type="Gene3D" id="3.40.50.1820">
    <property type="entry name" value="alpha/beta hydrolase"/>
    <property type="match status" value="1"/>
</dbReference>
<keyword evidence="2" id="KW-0963">Cytoplasm</keyword>
<dbReference type="GO" id="GO:0005737">
    <property type="term" value="C:cytoplasm"/>
    <property type="evidence" value="ECO:0007669"/>
    <property type="project" value="UniProtKB-SubCell"/>
</dbReference>
<keyword evidence="8" id="KW-1185">Reference proteome</keyword>
<evidence type="ECO:0000256" key="5">
    <source>
        <dbReference type="SAM" id="SignalP"/>
    </source>
</evidence>
<keyword evidence="5" id="KW-0732">Signal</keyword>
<dbReference type="PANTHER" id="PTHR48098">
    <property type="entry name" value="ENTEROCHELIN ESTERASE-RELATED"/>
    <property type="match status" value="1"/>
</dbReference>